<feature type="region of interest" description="Disordered" evidence="1">
    <location>
        <begin position="1"/>
        <end position="117"/>
    </location>
</feature>
<comment type="caution">
    <text evidence="2">The sequence shown here is derived from an EMBL/GenBank/DDBJ whole genome shotgun (WGS) entry which is preliminary data.</text>
</comment>
<protein>
    <recommendedName>
        <fullName evidence="4">DEK C-terminal domain-containing protein</fullName>
    </recommendedName>
</protein>
<feature type="compositionally biased region" description="Basic and acidic residues" evidence="1">
    <location>
        <begin position="94"/>
        <end position="115"/>
    </location>
</feature>
<accession>A0ABQ6MRQ6</accession>
<proteinExistence type="predicted"/>
<name>A0ABQ6MRQ6_9STRA</name>
<dbReference type="InterPro" id="IPR044198">
    <property type="entry name" value="DEK"/>
</dbReference>
<feature type="compositionally biased region" description="Basic and acidic residues" evidence="1">
    <location>
        <begin position="50"/>
        <end position="65"/>
    </location>
</feature>
<feature type="compositionally biased region" description="Acidic residues" evidence="1">
    <location>
        <begin position="257"/>
        <end position="274"/>
    </location>
</feature>
<feature type="compositionally biased region" description="Pro residues" evidence="1">
    <location>
        <begin position="21"/>
        <end position="36"/>
    </location>
</feature>
<feature type="compositionally biased region" description="Low complexity" evidence="1">
    <location>
        <begin position="9"/>
        <end position="20"/>
    </location>
</feature>
<evidence type="ECO:0008006" key="4">
    <source>
        <dbReference type="Google" id="ProtNLM"/>
    </source>
</evidence>
<feature type="compositionally biased region" description="Basic residues" evidence="1">
    <location>
        <begin position="227"/>
        <end position="252"/>
    </location>
</feature>
<organism evidence="2 3">
    <name type="scientific">Tetraparma gracilis</name>
    <dbReference type="NCBI Taxonomy" id="2962635"/>
    <lineage>
        <taxon>Eukaryota</taxon>
        <taxon>Sar</taxon>
        <taxon>Stramenopiles</taxon>
        <taxon>Ochrophyta</taxon>
        <taxon>Bolidophyceae</taxon>
        <taxon>Parmales</taxon>
        <taxon>Triparmaceae</taxon>
        <taxon>Tetraparma</taxon>
    </lineage>
</organism>
<reference evidence="2 3" key="1">
    <citation type="journal article" date="2023" name="Commun. Biol.">
        <title>Genome analysis of Parmales, the sister group of diatoms, reveals the evolutionary specialization of diatoms from phago-mixotrophs to photoautotrophs.</title>
        <authorList>
            <person name="Ban H."/>
            <person name="Sato S."/>
            <person name="Yoshikawa S."/>
            <person name="Yamada K."/>
            <person name="Nakamura Y."/>
            <person name="Ichinomiya M."/>
            <person name="Sato N."/>
            <person name="Blanc-Mathieu R."/>
            <person name="Endo H."/>
            <person name="Kuwata A."/>
            <person name="Ogata H."/>
        </authorList>
    </citation>
    <scope>NUCLEOTIDE SEQUENCE [LARGE SCALE GENOMIC DNA]</scope>
</reference>
<evidence type="ECO:0000256" key="1">
    <source>
        <dbReference type="SAM" id="MobiDB-lite"/>
    </source>
</evidence>
<evidence type="ECO:0000313" key="2">
    <source>
        <dbReference type="EMBL" id="GMI30815.1"/>
    </source>
</evidence>
<dbReference type="PANTHER" id="PTHR13468">
    <property type="entry name" value="DEK PROTEIN"/>
    <property type="match status" value="1"/>
</dbReference>
<dbReference type="EMBL" id="BRYB01000479">
    <property type="protein sequence ID" value="GMI30815.1"/>
    <property type="molecule type" value="Genomic_DNA"/>
</dbReference>
<sequence length="339" mass="36173">MDPTPAAPASPAAAPASPAKAPAPSPTKVSPPPPQAAPASFEGDESSSDDASKDDASKAASDDASKATSHGGKPTLDQTLQEGKRKRQSTDFLTEEKVEKEAGEAAEGEGDKLGLNEHTCAELNKYKGDAEELKKLHSILYNKPGKKATIKASIRDYSGAPAGSDKEAAKAKMLDKLERLPTIKVLQAIMDILDCDRSSKTGGTKKEELAERCAEWLVTPSLDTSKHGGKPVKKKPVKRAAPKSPKKKAKKAKREEDSEGESEPEAADSDDDYDAPLMKPDLSGAMTSAKLKAWVGHYVACMDVETITVNEAMKACEGKFKQDLADWKKEMKALLIANM</sequence>
<evidence type="ECO:0000313" key="3">
    <source>
        <dbReference type="Proteomes" id="UP001165060"/>
    </source>
</evidence>
<dbReference type="Proteomes" id="UP001165060">
    <property type="component" value="Unassembled WGS sequence"/>
</dbReference>
<keyword evidence="3" id="KW-1185">Reference proteome</keyword>
<dbReference type="PANTHER" id="PTHR13468:SF1">
    <property type="entry name" value="PROTEIN DEK"/>
    <property type="match status" value="1"/>
</dbReference>
<feature type="region of interest" description="Disordered" evidence="1">
    <location>
        <begin position="221"/>
        <end position="279"/>
    </location>
</feature>
<gene>
    <name evidence="2" type="ORF">TeGR_g7223</name>
</gene>